<evidence type="ECO:0000259" key="6">
    <source>
        <dbReference type="PROSITE" id="PS51387"/>
    </source>
</evidence>
<evidence type="ECO:0000256" key="2">
    <source>
        <dbReference type="ARBA" id="ARBA00022737"/>
    </source>
</evidence>
<dbReference type="InterPro" id="IPR001680">
    <property type="entry name" value="WD40_rpt"/>
</dbReference>
<feature type="repeat" description="WD" evidence="3">
    <location>
        <begin position="839"/>
        <end position="871"/>
    </location>
</feature>
<dbReference type="Pfam" id="PF00931">
    <property type="entry name" value="NB-ARC"/>
    <property type="match status" value="1"/>
</dbReference>
<dbReference type="InterPro" id="IPR019775">
    <property type="entry name" value="WD40_repeat_CS"/>
</dbReference>
<dbReference type="InterPro" id="IPR015943">
    <property type="entry name" value="WD40/YVTN_repeat-like_dom_sf"/>
</dbReference>
<feature type="repeat" description="WD" evidence="3">
    <location>
        <begin position="1049"/>
        <end position="1090"/>
    </location>
</feature>
<feature type="repeat" description="WD" evidence="3">
    <location>
        <begin position="923"/>
        <end position="964"/>
    </location>
</feature>
<dbReference type="Pfam" id="PF00400">
    <property type="entry name" value="WD40"/>
    <property type="match status" value="12"/>
</dbReference>
<dbReference type="SUPFAM" id="SSF52540">
    <property type="entry name" value="P-loop containing nucleoside triphosphate hydrolases"/>
    <property type="match status" value="1"/>
</dbReference>
<dbReference type="GO" id="GO:0005829">
    <property type="term" value="C:cytosol"/>
    <property type="evidence" value="ECO:0007669"/>
    <property type="project" value="UniProtKB-ARBA"/>
</dbReference>
<dbReference type="PROSITE" id="PS00678">
    <property type="entry name" value="WD_REPEATS_1"/>
    <property type="match status" value="4"/>
</dbReference>
<dbReference type="SMART" id="SM00320">
    <property type="entry name" value="WD40"/>
    <property type="match status" value="14"/>
</dbReference>
<feature type="region of interest" description="Disordered" evidence="4">
    <location>
        <begin position="543"/>
        <end position="562"/>
    </location>
</feature>
<dbReference type="PANTHER" id="PTHR19848">
    <property type="entry name" value="WD40 REPEAT PROTEIN"/>
    <property type="match status" value="1"/>
</dbReference>
<name>A0A918KPY5_9ACTN</name>
<dbReference type="EMBL" id="BMWD01000015">
    <property type="protein sequence ID" value="GGX71681.1"/>
    <property type="molecule type" value="Genomic_DNA"/>
</dbReference>
<keyword evidence="1 3" id="KW-0853">WD repeat</keyword>
<evidence type="ECO:0000256" key="1">
    <source>
        <dbReference type="ARBA" id="ARBA00022574"/>
    </source>
</evidence>
<dbReference type="GO" id="GO:0071949">
    <property type="term" value="F:FAD binding"/>
    <property type="evidence" value="ECO:0007669"/>
    <property type="project" value="InterPro"/>
</dbReference>
<keyword evidence="2" id="KW-0677">Repeat</keyword>
<organism evidence="7 8">
    <name type="scientific">Streptomyces fructofermentans</name>
    <dbReference type="NCBI Taxonomy" id="152141"/>
    <lineage>
        <taxon>Bacteria</taxon>
        <taxon>Bacillati</taxon>
        <taxon>Actinomycetota</taxon>
        <taxon>Actinomycetes</taxon>
        <taxon>Kitasatosporales</taxon>
        <taxon>Streptomycetaceae</taxon>
        <taxon>Streptomyces</taxon>
    </lineage>
</organism>
<dbReference type="CDD" id="cd00200">
    <property type="entry name" value="WD40"/>
    <property type="match status" value="2"/>
</dbReference>
<feature type="repeat" description="WD" evidence="3">
    <location>
        <begin position="881"/>
        <end position="922"/>
    </location>
</feature>
<dbReference type="InterPro" id="IPR002182">
    <property type="entry name" value="NB-ARC"/>
</dbReference>
<feature type="repeat" description="WD" evidence="3">
    <location>
        <begin position="618"/>
        <end position="659"/>
    </location>
</feature>
<dbReference type="InterPro" id="IPR016166">
    <property type="entry name" value="FAD-bd_PCMH"/>
</dbReference>
<dbReference type="Proteomes" id="UP000645555">
    <property type="component" value="Unassembled WGS sequence"/>
</dbReference>
<keyword evidence="5" id="KW-0812">Transmembrane</keyword>
<evidence type="ECO:0000313" key="7">
    <source>
        <dbReference type="EMBL" id="GGX71681.1"/>
    </source>
</evidence>
<feature type="repeat" description="WD" evidence="3">
    <location>
        <begin position="1091"/>
        <end position="1121"/>
    </location>
</feature>
<reference evidence="7" key="2">
    <citation type="submission" date="2020-09" db="EMBL/GenBank/DDBJ databases">
        <authorList>
            <person name="Sun Q."/>
            <person name="Ohkuma M."/>
        </authorList>
    </citation>
    <scope>NUCLEOTIDE SEQUENCE</scope>
    <source>
        <strain evidence="7">JCM 4956</strain>
    </source>
</reference>
<evidence type="ECO:0000256" key="5">
    <source>
        <dbReference type="SAM" id="Phobius"/>
    </source>
</evidence>
<dbReference type="PROSITE" id="PS50294">
    <property type="entry name" value="WD_REPEATS_REGION"/>
    <property type="match status" value="11"/>
</dbReference>
<protein>
    <recommendedName>
        <fullName evidence="6">FAD-binding PCMH-type domain-containing protein</fullName>
    </recommendedName>
</protein>
<dbReference type="AlphaFoldDB" id="A0A918KPY5"/>
<dbReference type="Gene3D" id="2.130.10.10">
    <property type="entry name" value="YVTN repeat-like/Quinoprotein amine dehydrogenase"/>
    <property type="match status" value="4"/>
</dbReference>
<feature type="repeat" description="WD" evidence="3">
    <location>
        <begin position="758"/>
        <end position="789"/>
    </location>
</feature>
<feature type="transmembrane region" description="Helical" evidence="5">
    <location>
        <begin position="7"/>
        <end position="25"/>
    </location>
</feature>
<dbReference type="InterPro" id="IPR027417">
    <property type="entry name" value="P-loop_NTPase"/>
</dbReference>
<feature type="domain" description="FAD-binding PCMH-type" evidence="6">
    <location>
        <begin position="515"/>
        <end position="719"/>
    </location>
</feature>
<dbReference type="PROSITE" id="PS51387">
    <property type="entry name" value="FAD_PCMH"/>
    <property type="match status" value="1"/>
</dbReference>
<dbReference type="PANTHER" id="PTHR19848:SF8">
    <property type="entry name" value="F-BOX AND WD REPEAT DOMAIN CONTAINING 7"/>
    <property type="match status" value="1"/>
</dbReference>
<dbReference type="InterPro" id="IPR036388">
    <property type="entry name" value="WH-like_DNA-bd_sf"/>
</dbReference>
<evidence type="ECO:0000313" key="8">
    <source>
        <dbReference type="Proteomes" id="UP000645555"/>
    </source>
</evidence>
<evidence type="ECO:0000256" key="3">
    <source>
        <dbReference type="PROSITE-ProRule" id="PRU00221"/>
    </source>
</evidence>
<feature type="repeat" description="WD" evidence="3">
    <location>
        <begin position="660"/>
        <end position="701"/>
    </location>
</feature>
<feature type="repeat" description="WD" evidence="3">
    <location>
        <begin position="576"/>
        <end position="617"/>
    </location>
</feature>
<evidence type="ECO:0000256" key="4">
    <source>
        <dbReference type="SAM" id="MobiDB-lite"/>
    </source>
</evidence>
<sequence length="1168" mass="121850">MGQRGRWVARAVIAVCAAAAVWLLVTAVRDGWGVADPLASVLGSTAGLVALAVSLRAVPGAHPAATTRPAPPDVPEWWVDRDEAAAVVRAVRGRAGRWGSGAPVAITAGLHGAGGFGKTSLARYVAAQRSVQRRFPGGVHLITMGRDVRGRAAVAAKVAEETRLITGDTTEAGSDPERAGAHLGTLLAGRPRTLLIIDDVWEREQLTPFLRGAERSCVRLVTTRRPDVLPAAAVRIEVDRMTVEQARLLLTRRLPAPPRREAVDELVAATGRWALLLGIANKFIADQTATGADPTAAAETLLRRLRAEGPAVQDPGGSLDLNNPDRRNTAVRASIRAASTLLSYEEAERRFHELGIFAEDESVPVDLVATLWRATGNLDETATRALCKQMADLSLLGIGTTVPGGAVTVHDVVRDYLRSELGPAGLGAANAALLDAVEASLPAAEDGAAPWWRVTDGYLLDHLVEHFLDARRSEGALALAGDFRWMRARLHQRGPTAPWRDLDRLGAAGRPLARQLAQAAHLLTPTTPPHALDAVLRSRVTGAPHRPARPVPAGTPVLVDRWPPPDLPDPALMRTLTGHRGPVHAVAYSPDGERVATGSRDTTARIWSSATGEALHILTGHHGPVRAVAFSPDGRLLATGGRDATVRIWDAATGRAVRTVTGHDGAVLAVVFSPDGTLLATGGSDTTVRIWDPATGEPLHTATGHGGLVSAVAFSPDGSRLAAGGADATARIWDVVALGRGRGPGGGPATGVGAPRVLTGHRGPVRALAFSPDGSRLLTCSNDRTLRIWGPGGEEALHELSGVVRAAGFSPDGSRLATGSHVAALRIWDTATGGTVSTLTGHRGAVLAVAFGPDGTRLVTGGNDRIALAWDPTSSGTPVRSTGRSDQLYAVAAAPDGSCVATSSRETSVPVWDPATGEVARTLRGHGGAVLAVAFSPDGTRLATSSSDRTLRLWDMATGATVRTLRGRTDQLDALAFSPDGTRLATGSRDATARLWDPSTGDMVRILNGHRGPVRAVAFSPDGRLLATASHDATVRLWDTSTGDTVRTLTGHTDQLHTVAFSPDGSLLATGGGDTTVRLWDPSTGAVTRLLTGHRAPVRAVAFSPDGSCLATGGADETVRVHAPASGEVLTMMRTDSGVWSCSWSADGRALFAGTTAGLFAFEYLAAV</sequence>
<comment type="caution">
    <text evidence="7">The sequence shown here is derived from an EMBL/GenBank/DDBJ whole genome shotgun (WGS) entry which is preliminary data.</text>
</comment>
<feature type="repeat" description="WD" evidence="3">
    <location>
        <begin position="965"/>
        <end position="1006"/>
    </location>
</feature>
<dbReference type="GO" id="GO:0043531">
    <property type="term" value="F:ADP binding"/>
    <property type="evidence" value="ECO:0007669"/>
    <property type="project" value="InterPro"/>
</dbReference>
<feature type="repeat" description="WD" evidence="3">
    <location>
        <begin position="702"/>
        <end position="735"/>
    </location>
</feature>
<dbReference type="PROSITE" id="PS50082">
    <property type="entry name" value="WD_REPEATS_2"/>
    <property type="match status" value="13"/>
</dbReference>
<dbReference type="Gene3D" id="3.40.50.300">
    <property type="entry name" value="P-loop containing nucleotide triphosphate hydrolases"/>
    <property type="match status" value="1"/>
</dbReference>
<dbReference type="SUPFAM" id="SSF50978">
    <property type="entry name" value="WD40 repeat-like"/>
    <property type="match status" value="2"/>
</dbReference>
<accession>A0A918KPY5</accession>
<reference evidence="7" key="1">
    <citation type="journal article" date="2014" name="Int. J. Syst. Evol. Microbiol.">
        <title>Complete genome sequence of Corynebacterium casei LMG S-19264T (=DSM 44701T), isolated from a smear-ripened cheese.</title>
        <authorList>
            <consortium name="US DOE Joint Genome Institute (JGI-PGF)"/>
            <person name="Walter F."/>
            <person name="Albersmeier A."/>
            <person name="Kalinowski J."/>
            <person name="Ruckert C."/>
        </authorList>
    </citation>
    <scope>NUCLEOTIDE SEQUENCE</scope>
    <source>
        <strain evidence="7">JCM 4956</strain>
    </source>
</reference>
<feature type="repeat" description="WD" evidence="3">
    <location>
        <begin position="797"/>
        <end position="838"/>
    </location>
</feature>
<dbReference type="InterPro" id="IPR036322">
    <property type="entry name" value="WD40_repeat_dom_sf"/>
</dbReference>
<dbReference type="InterPro" id="IPR020472">
    <property type="entry name" value="WD40_PAC1"/>
</dbReference>
<keyword evidence="5" id="KW-0472">Membrane</keyword>
<gene>
    <name evidence="7" type="ORF">GCM10010515_44090</name>
</gene>
<feature type="repeat" description="WD" evidence="3">
    <location>
        <begin position="1007"/>
        <end position="1048"/>
    </location>
</feature>
<proteinExistence type="predicted"/>
<dbReference type="Gene3D" id="1.10.10.10">
    <property type="entry name" value="Winged helix-like DNA-binding domain superfamily/Winged helix DNA-binding domain"/>
    <property type="match status" value="1"/>
</dbReference>
<dbReference type="RefSeq" id="WP_190037269.1">
    <property type="nucleotide sequence ID" value="NZ_BMWD01000015.1"/>
</dbReference>
<keyword evidence="5" id="KW-1133">Transmembrane helix</keyword>
<dbReference type="PRINTS" id="PR00320">
    <property type="entry name" value="GPROTEINBRPT"/>
</dbReference>
<keyword evidence="8" id="KW-1185">Reference proteome</keyword>